<protein>
    <submittedName>
        <fullName evidence="13">Outer membrane porin protein 32</fullName>
    </submittedName>
</protein>
<feature type="domain" description="Porin" evidence="12">
    <location>
        <begin position="11"/>
        <end position="322"/>
    </location>
</feature>
<feature type="chain" id="PRO_5026261490" evidence="11">
    <location>
        <begin position="20"/>
        <end position="350"/>
    </location>
</feature>
<organism evidence="13 14">
    <name type="scientific">Polaromonas vacuolata</name>
    <dbReference type="NCBI Taxonomy" id="37448"/>
    <lineage>
        <taxon>Bacteria</taxon>
        <taxon>Pseudomonadati</taxon>
        <taxon>Pseudomonadota</taxon>
        <taxon>Betaproteobacteria</taxon>
        <taxon>Burkholderiales</taxon>
        <taxon>Comamonadaceae</taxon>
        <taxon>Polaromonas</taxon>
    </lineage>
</organism>
<dbReference type="InterPro" id="IPR050298">
    <property type="entry name" value="Gram-neg_bact_OMP"/>
</dbReference>
<dbReference type="AlphaFoldDB" id="A0A6H2HCU5"/>
<evidence type="ECO:0000256" key="9">
    <source>
        <dbReference type="ARBA" id="ARBA00023136"/>
    </source>
</evidence>
<evidence type="ECO:0000256" key="4">
    <source>
        <dbReference type="ARBA" id="ARBA00022452"/>
    </source>
</evidence>
<dbReference type="GO" id="GO:0006811">
    <property type="term" value="P:monoatomic ion transport"/>
    <property type="evidence" value="ECO:0007669"/>
    <property type="project" value="UniProtKB-KW"/>
</dbReference>
<dbReference type="InterPro" id="IPR033900">
    <property type="entry name" value="Gram_neg_porin_domain"/>
</dbReference>
<dbReference type="RefSeq" id="WP_168923168.1">
    <property type="nucleotide sequence ID" value="NZ_CP051461.1"/>
</dbReference>
<evidence type="ECO:0000256" key="3">
    <source>
        <dbReference type="ARBA" id="ARBA00022448"/>
    </source>
</evidence>
<dbReference type="GO" id="GO:0009279">
    <property type="term" value="C:cell outer membrane"/>
    <property type="evidence" value="ECO:0007669"/>
    <property type="project" value="UniProtKB-SubCell"/>
</dbReference>
<evidence type="ECO:0000256" key="10">
    <source>
        <dbReference type="ARBA" id="ARBA00023237"/>
    </source>
</evidence>
<dbReference type="Proteomes" id="UP000502041">
    <property type="component" value="Chromosome"/>
</dbReference>
<evidence type="ECO:0000256" key="6">
    <source>
        <dbReference type="ARBA" id="ARBA00022729"/>
    </source>
</evidence>
<dbReference type="SUPFAM" id="SSF56935">
    <property type="entry name" value="Porins"/>
    <property type="match status" value="1"/>
</dbReference>
<comment type="subcellular location">
    <subcellularLocation>
        <location evidence="1">Cell outer membrane</location>
        <topology evidence="1">Multi-pass membrane protein</topology>
    </subcellularLocation>
</comment>
<evidence type="ECO:0000256" key="2">
    <source>
        <dbReference type="ARBA" id="ARBA00011233"/>
    </source>
</evidence>
<evidence type="ECO:0000256" key="11">
    <source>
        <dbReference type="SAM" id="SignalP"/>
    </source>
</evidence>
<dbReference type="KEGG" id="pvac:HC248_03022"/>
<dbReference type="EMBL" id="CP051461">
    <property type="protein sequence ID" value="QJC57692.1"/>
    <property type="molecule type" value="Genomic_DNA"/>
</dbReference>
<evidence type="ECO:0000256" key="8">
    <source>
        <dbReference type="ARBA" id="ARBA00023114"/>
    </source>
</evidence>
<keyword evidence="4" id="KW-1134">Transmembrane beta strand</keyword>
<keyword evidence="6 11" id="KW-0732">Signal</keyword>
<sequence length="350" mass="36607">MKKILTAFGVLLVTGSAFAQSSVTLFGVVDTAFSYGSGSTSNMNSISSSGNASSRFGFRGIEDLGGGLKAGFWLEGAIAVDTGSGGTTNINNSKADVAGLFGRRSTVSLIGNLGEVRIGRDYTANYLVQFTADPFGSIGTGASQVFVGRVGGATAIRASNMVGYFTPDTLGGFKGQAQYFFGENSTSNANRKNGDGYSLSGAYTIDSFYLAVGNGTTKDEQTTTFGEVKNNTITASYKIDNGKISAGYAEEKVNMIKPVKASGYILSGIYRHGLNDYKASISTYRTDILGDPKTNKFAIGIVHSLSKRSVLYGTLARVSNNGGAAISLNRSITEANQSSTGIDLGIRHSF</sequence>
<keyword evidence="7" id="KW-0406">Ion transport</keyword>
<reference evidence="13 14" key="1">
    <citation type="submission" date="2020-04" db="EMBL/GenBank/DDBJ databases">
        <title>Complete genome of a Psychrophilic, Marine, Gas Vacuolate Bacterium Polaromonas vacuolata KCTC 22033T.</title>
        <authorList>
            <person name="Hwang K."/>
            <person name="Kim K.M."/>
        </authorList>
    </citation>
    <scope>NUCLEOTIDE SEQUENCE [LARGE SCALE GENOMIC DNA]</scope>
    <source>
        <strain evidence="13 14">KCTC 22033</strain>
    </source>
</reference>
<dbReference type="PANTHER" id="PTHR34501">
    <property type="entry name" value="PROTEIN YDDL-RELATED"/>
    <property type="match status" value="1"/>
</dbReference>
<keyword evidence="8" id="KW-0626">Porin</keyword>
<keyword evidence="5" id="KW-0812">Transmembrane</keyword>
<evidence type="ECO:0000256" key="1">
    <source>
        <dbReference type="ARBA" id="ARBA00004571"/>
    </source>
</evidence>
<dbReference type="PANTHER" id="PTHR34501:SF9">
    <property type="entry name" value="MAJOR OUTER MEMBRANE PROTEIN P.IA"/>
    <property type="match status" value="1"/>
</dbReference>
<keyword evidence="9" id="KW-0472">Membrane</keyword>
<name>A0A6H2HCU5_9BURK</name>
<evidence type="ECO:0000259" key="12">
    <source>
        <dbReference type="Pfam" id="PF13609"/>
    </source>
</evidence>
<accession>A0A6H2HCU5</accession>
<proteinExistence type="predicted"/>
<evidence type="ECO:0000313" key="13">
    <source>
        <dbReference type="EMBL" id="QJC57692.1"/>
    </source>
</evidence>
<keyword evidence="14" id="KW-1185">Reference proteome</keyword>
<feature type="signal peptide" evidence="11">
    <location>
        <begin position="1"/>
        <end position="19"/>
    </location>
</feature>
<gene>
    <name evidence="13" type="ORF">HC248_03022</name>
</gene>
<evidence type="ECO:0000256" key="7">
    <source>
        <dbReference type="ARBA" id="ARBA00023065"/>
    </source>
</evidence>
<dbReference type="Gene3D" id="2.40.160.10">
    <property type="entry name" value="Porin"/>
    <property type="match status" value="1"/>
</dbReference>
<evidence type="ECO:0000313" key="14">
    <source>
        <dbReference type="Proteomes" id="UP000502041"/>
    </source>
</evidence>
<dbReference type="GO" id="GO:0015288">
    <property type="term" value="F:porin activity"/>
    <property type="evidence" value="ECO:0007669"/>
    <property type="project" value="UniProtKB-KW"/>
</dbReference>
<keyword evidence="3" id="KW-0813">Transport</keyword>
<dbReference type="InterPro" id="IPR023614">
    <property type="entry name" value="Porin_dom_sf"/>
</dbReference>
<evidence type="ECO:0000256" key="5">
    <source>
        <dbReference type="ARBA" id="ARBA00022692"/>
    </source>
</evidence>
<comment type="subunit">
    <text evidence="2">Homotrimer.</text>
</comment>
<keyword evidence="10" id="KW-0998">Cell outer membrane</keyword>
<dbReference type="GO" id="GO:0046930">
    <property type="term" value="C:pore complex"/>
    <property type="evidence" value="ECO:0007669"/>
    <property type="project" value="UniProtKB-KW"/>
</dbReference>
<dbReference type="Pfam" id="PF13609">
    <property type="entry name" value="Porin_4"/>
    <property type="match status" value="1"/>
</dbReference>
<dbReference type="CDD" id="cd00342">
    <property type="entry name" value="gram_neg_porins"/>
    <property type="match status" value="1"/>
</dbReference>